<dbReference type="Proteomes" id="UP000663868">
    <property type="component" value="Unassembled WGS sequence"/>
</dbReference>
<accession>A0A813MDH8</accession>
<keyword evidence="1" id="KW-0472">Membrane</keyword>
<dbReference type="EMBL" id="CAJNOE010000007">
    <property type="protein sequence ID" value="CAF0718184.1"/>
    <property type="molecule type" value="Genomic_DNA"/>
</dbReference>
<protein>
    <submittedName>
        <fullName evidence="2">Uncharacterized protein</fullName>
    </submittedName>
</protein>
<evidence type="ECO:0000313" key="2">
    <source>
        <dbReference type="EMBL" id="CAF0718184.1"/>
    </source>
</evidence>
<name>A0A813MDH8_9BILA</name>
<dbReference type="AlphaFoldDB" id="A0A813MDH8"/>
<proteinExistence type="predicted"/>
<reference evidence="2" key="1">
    <citation type="submission" date="2021-02" db="EMBL/GenBank/DDBJ databases">
        <authorList>
            <person name="Nowell W R."/>
        </authorList>
    </citation>
    <scope>NUCLEOTIDE SEQUENCE</scope>
</reference>
<feature type="transmembrane region" description="Helical" evidence="1">
    <location>
        <begin position="6"/>
        <end position="23"/>
    </location>
</feature>
<dbReference type="Proteomes" id="UP000663860">
    <property type="component" value="Unassembled WGS sequence"/>
</dbReference>
<sequence>MDYLGYMTYLAVLLCPFVGVMALPEVRAKMMAICDPLKRTNNHINTVTATHRATLHTLKMTIERTNHMVPKIVAEDLEE</sequence>
<evidence type="ECO:0000256" key="1">
    <source>
        <dbReference type="SAM" id="Phobius"/>
    </source>
</evidence>
<evidence type="ECO:0000313" key="3">
    <source>
        <dbReference type="EMBL" id="CAF3930897.1"/>
    </source>
</evidence>
<evidence type="ECO:0000313" key="4">
    <source>
        <dbReference type="Proteomes" id="UP000663860"/>
    </source>
</evidence>
<dbReference type="EMBL" id="CAJOBB010002033">
    <property type="protein sequence ID" value="CAF3930897.1"/>
    <property type="molecule type" value="Genomic_DNA"/>
</dbReference>
<comment type="caution">
    <text evidence="2">The sequence shown here is derived from an EMBL/GenBank/DDBJ whole genome shotgun (WGS) entry which is preliminary data.</text>
</comment>
<keyword evidence="1" id="KW-0812">Transmembrane</keyword>
<gene>
    <name evidence="2" type="ORF">IZO911_LOCUS1513</name>
    <name evidence="3" type="ORF">KXQ929_LOCUS24458</name>
</gene>
<keyword evidence="1" id="KW-1133">Transmembrane helix</keyword>
<organism evidence="2 4">
    <name type="scientific">Adineta steineri</name>
    <dbReference type="NCBI Taxonomy" id="433720"/>
    <lineage>
        <taxon>Eukaryota</taxon>
        <taxon>Metazoa</taxon>
        <taxon>Spiralia</taxon>
        <taxon>Gnathifera</taxon>
        <taxon>Rotifera</taxon>
        <taxon>Eurotatoria</taxon>
        <taxon>Bdelloidea</taxon>
        <taxon>Adinetida</taxon>
        <taxon>Adinetidae</taxon>
        <taxon>Adineta</taxon>
    </lineage>
</organism>